<name>A0A3S5BM44_9PLAT</name>
<reference evidence="2" key="1">
    <citation type="submission" date="2018-11" db="EMBL/GenBank/DDBJ databases">
        <authorList>
            <consortium name="Pathogen Informatics"/>
        </authorList>
    </citation>
    <scope>NUCLEOTIDE SEQUENCE</scope>
</reference>
<keyword evidence="1" id="KW-1133">Transmembrane helix</keyword>
<proteinExistence type="predicted"/>
<accession>A0A3S5BM44</accession>
<organism evidence="2 3">
    <name type="scientific">Protopolystoma xenopodis</name>
    <dbReference type="NCBI Taxonomy" id="117903"/>
    <lineage>
        <taxon>Eukaryota</taxon>
        <taxon>Metazoa</taxon>
        <taxon>Spiralia</taxon>
        <taxon>Lophotrochozoa</taxon>
        <taxon>Platyhelminthes</taxon>
        <taxon>Monogenea</taxon>
        <taxon>Polyopisthocotylea</taxon>
        <taxon>Polystomatidea</taxon>
        <taxon>Polystomatidae</taxon>
        <taxon>Protopolystoma</taxon>
    </lineage>
</organism>
<evidence type="ECO:0000313" key="3">
    <source>
        <dbReference type="Proteomes" id="UP000784294"/>
    </source>
</evidence>
<keyword evidence="3" id="KW-1185">Reference proteome</keyword>
<gene>
    <name evidence="2" type="ORF">PXEA_LOCUS2333</name>
</gene>
<comment type="caution">
    <text evidence="2">The sequence shown here is derived from an EMBL/GenBank/DDBJ whole genome shotgun (WGS) entry which is preliminary data.</text>
</comment>
<evidence type="ECO:0000313" key="2">
    <source>
        <dbReference type="EMBL" id="VEL08893.1"/>
    </source>
</evidence>
<feature type="transmembrane region" description="Helical" evidence="1">
    <location>
        <begin position="51"/>
        <end position="72"/>
    </location>
</feature>
<dbReference type="EMBL" id="CAAALY010004985">
    <property type="protein sequence ID" value="VEL08893.1"/>
    <property type="molecule type" value="Genomic_DNA"/>
</dbReference>
<dbReference type="AlphaFoldDB" id="A0A3S5BM44"/>
<keyword evidence="1" id="KW-0812">Transmembrane</keyword>
<sequence>MSTSNSTLDSAPGSLLSLPLLLGLQLQFRLQPRFDLRLEFDLLISVSGQTFCFIFSIGFDLVFAFALSLGFYLRPWLLLPALASTSTLALDSASALYLTSDHDFCFNFKFSLRPLI</sequence>
<protein>
    <submittedName>
        <fullName evidence="2">Uncharacterized protein</fullName>
    </submittedName>
</protein>
<dbReference type="Proteomes" id="UP000784294">
    <property type="component" value="Unassembled WGS sequence"/>
</dbReference>
<evidence type="ECO:0000256" key="1">
    <source>
        <dbReference type="SAM" id="Phobius"/>
    </source>
</evidence>
<keyword evidence="1" id="KW-0472">Membrane</keyword>